<dbReference type="GO" id="GO:0030496">
    <property type="term" value="C:midbody"/>
    <property type="evidence" value="ECO:0007669"/>
    <property type="project" value="TreeGrafter"/>
</dbReference>
<protein>
    <recommendedName>
        <fullName evidence="2">Rho-GAP domain-containing protein</fullName>
    </recommendedName>
</protein>
<dbReference type="PROSITE" id="PS50238">
    <property type="entry name" value="RHOGAP"/>
    <property type="match status" value="1"/>
</dbReference>
<dbReference type="InterPro" id="IPR000198">
    <property type="entry name" value="RhoGAP_dom"/>
</dbReference>
<dbReference type="GO" id="GO:0032154">
    <property type="term" value="C:cleavage furrow"/>
    <property type="evidence" value="ECO:0007669"/>
    <property type="project" value="TreeGrafter"/>
</dbReference>
<evidence type="ECO:0000259" key="2">
    <source>
        <dbReference type="PROSITE" id="PS50238"/>
    </source>
</evidence>
<accession>A0AAN8B9F1</accession>
<dbReference type="GO" id="GO:0051233">
    <property type="term" value="C:spindle midzone"/>
    <property type="evidence" value="ECO:0007669"/>
    <property type="project" value="TreeGrafter"/>
</dbReference>
<dbReference type="InterPro" id="IPR008936">
    <property type="entry name" value="Rho_GTPase_activation_prot"/>
</dbReference>
<dbReference type="GO" id="GO:0051256">
    <property type="term" value="P:mitotic spindle midzone assembly"/>
    <property type="evidence" value="ECO:0007669"/>
    <property type="project" value="TreeGrafter"/>
</dbReference>
<dbReference type="AlphaFoldDB" id="A0AAN8B9F1"/>
<dbReference type="SUPFAM" id="SSF48350">
    <property type="entry name" value="GTPase activation domain, GAP"/>
    <property type="match status" value="1"/>
</dbReference>
<dbReference type="PANTHER" id="PTHR46199">
    <property type="entry name" value="RAC GTPASE-ACTIVATING PROTEIN 1"/>
    <property type="match status" value="1"/>
</dbReference>
<dbReference type="EMBL" id="JAULUE010002063">
    <property type="protein sequence ID" value="KAK5880653.1"/>
    <property type="molecule type" value="Genomic_DNA"/>
</dbReference>
<dbReference type="SMART" id="SM00324">
    <property type="entry name" value="RhoGAP"/>
    <property type="match status" value="1"/>
</dbReference>
<keyword evidence="4" id="KW-1185">Reference proteome</keyword>
<dbReference type="Gene3D" id="1.10.555.10">
    <property type="entry name" value="Rho GTPase activation protein"/>
    <property type="match status" value="1"/>
</dbReference>
<reference evidence="3 4" key="1">
    <citation type="journal article" date="2023" name="Mol. Biol. Evol.">
        <title>Genomics of Secondarily Temperate Adaptation in the Only Non-Antarctic Icefish.</title>
        <authorList>
            <person name="Rivera-Colon A.G."/>
            <person name="Rayamajhi N."/>
            <person name="Minhas B.F."/>
            <person name="Madrigal G."/>
            <person name="Bilyk K.T."/>
            <person name="Yoon V."/>
            <person name="Hune M."/>
            <person name="Gregory S."/>
            <person name="Cheng C.H.C."/>
            <person name="Catchen J.M."/>
        </authorList>
    </citation>
    <scope>NUCLEOTIDE SEQUENCE [LARGE SCALE GENOMIC DNA]</scope>
    <source>
        <strain evidence="3">JC2023a</strain>
    </source>
</reference>
<sequence>MIGGTEPVLYPVKSPLQNSLEDFSPGAPPWVPHLMVECVAEIERRGLQERGLYRVPGGERLVKELRMTVLQGKTPPLGKVQDVHVLCGFLKDFLRNLKEPLLTFRLHRTFMEAAELQDEDGSTAAMYRALSELPPPTETPWPSSCFTYKRWSGAPPVRWTRTTCPGETSTQPKVVVRLLSLPEVYWRRVLSAQKDQISVPGTALGPEAAGRGRFFQPLTSPELSSCSRNPIRGTLRGEPRNPVLSNL</sequence>
<dbReference type="GO" id="GO:0005096">
    <property type="term" value="F:GTPase activator activity"/>
    <property type="evidence" value="ECO:0007669"/>
    <property type="project" value="TreeGrafter"/>
</dbReference>
<evidence type="ECO:0000256" key="1">
    <source>
        <dbReference type="SAM" id="MobiDB-lite"/>
    </source>
</evidence>
<dbReference type="GO" id="GO:0007266">
    <property type="term" value="P:Rho protein signal transduction"/>
    <property type="evidence" value="ECO:0007669"/>
    <property type="project" value="TreeGrafter"/>
</dbReference>
<dbReference type="GO" id="GO:0000281">
    <property type="term" value="P:mitotic cytokinesis"/>
    <property type="evidence" value="ECO:0007669"/>
    <property type="project" value="TreeGrafter"/>
</dbReference>
<gene>
    <name evidence="3" type="ORF">CesoFtcFv8_021538</name>
</gene>
<organism evidence="3 4">
    <name type="scientific">Champsocephalus esox</name>
    <name type="common">pike icefish</name>
    <dbReference type="NCBI Taxonomy" id="159716"/>
    <lineage>
        <taxon>Eukaryota</taxon>
        <taxon>Metazoa</taxon>
        <taxon>Chordata</taxon>
        <taxon>Craniata</taxon>
        <taxon>Vertebrata</taxon>
        <taxon>Euteleostomi</taxon>
        <taxon>Actinopterygii</taxon>
        <taxon>Neopterygii</taxon>
        <taxon>Teleostei</taxon>
        <taxon>Neoteleostei</taxon>
        <taxon>Acanthomorphata</taxon>
        <taxon>Eupercaria</taxon>
        <taxon>Perciformes</taxon>
        <taxon>Notothenioidei</taxon>
        <taxon>Channichthyidae</taxon>
        <taxon>Champsocephalus</taxon>
    </lineage>
</organism>
<dbReference type="Pfam" id="PF00620">
    <property type="entry name" value="RhoGAP"/>
    <property type="match status" value="1"/>
</dbReference>
<name>A0AAN8B9F1_9TELE</name>
<evidence type="ECO:0000313" key="4">
    <source>
        <dbReference type="Proteomes" id="UP001335648"/>
    </source>
</evidence>
<dbReference type="GO" id="GO:0097149">
    <property type="term" value="C:centralspindlin complex"/>
    <property type="evidence" value="ECO:0007669"/>
    <property type="project" value="TreeGrafter"/>
</dbReference>
<feature type="compositionally biased region" description="Polar residues" evidence="1">
    <location>
        <begin position="219"/>
        <end position="228"/>
    </location>
</feature>
<dbReference type="PANTHER" id="PTHR46199:SF2">
    <property type="entry name" value="RAC GTPASE-ACTIVATING PROTEIN 1"/>
    <property type="match status" value="1"/>
</dbReference>
<dbReference type="Proteomes" id="UP001335648">
    <property type="component" value="Unassembled WGS sequence"/>
</dbReference>
<evidence type="ECO:0000313" key="3">
    <source>
        <dbReference type="EMBL" id="KAK5880653.1"/>
    </source>
</evidence>
<feature type="domain" description="Rho-GAP" evidence="2">
    <location>
        <begin position="14"/>
        <end position="247"/>
    </location>
</feature>
<proteinExistence type="predicted"/>
<feature type="region of interest" description="Disordered" evidence="1">
    <location>
        <begin position="219"/>
        <end position="247"/>
    </location>
</feature>
<comment type="caution">
    <text evidence="3">The sequence shown here is derived from an EMBL/GenBank/DDBJ whole genome shotgun (WGS) entry which is preliminary data.</text>
</comment>
<dbReference type="GO" id="GO:0005634">
    <property type="term" value="C:nucleus"/>
    <property type="evidence" value="ECO:0007669"/>
    <property type="project" value="TreeGrafter"/>
</dbReference>